<accession>A0A2N3LJS7</accession>
<name>A0A2N3LJS7_9BACI</name>
<dbReference type="AlphaFoldDB" id="A0A2N3LJS7"/>
<protein>
    <submittedName>
        <fullName evidence="1">Uncharacterized protein</fullName>
    </submittedName>
</protein>
<comment type="caution">
    <text evidence="1">The sequence shown here is derived from an EMBL/GenBank/DDBJ whole genome shotgun (WGS) entry which is preliminary data.</text>
</comment>
<keyword evidence="2" id="KW-1185">Reference proteome</keyword>
<proteinExistence type="predicted"/>
<evidence type="ECO:0000313" key="2">
    <source>
        <dbReference type="Proteomes" id="UP000233440"/>
    </source>
</evidence>
<reference evidence="1 2" key="1">
    <citation type="submission" date="2017-11" db="EMBL/GenBank/DDBJ databases">
        <title>Bacillus camelliae sp. nov., isolated from pu'er tea.</title>
        <authorList>
            <person name="Niu L."/>
        </authorList>
    </citation>
    <scope>NUCLEOTIDE SEQUENCE [LARGE SCALE GENOMIC DNA]</scope>
    <source>
        <strain evidence="1 2">7578-1</strain>
    </source>
</reference>
<dbReference type="EMBL" id="PIQO01000007">
    <property type="protein sequence ID" value="PKR84880.1"/>
    <property type="molecule type" value="Genomic_DNA"/>
</dbReference>
<sequence length="86" mass="9835">MGQLRKIQRGKQAVVFSSFSNKKMTNALKVAWDDGYDKGAKDQRESDINNLVKILEELESFPGIGEKTGWKIRKLFLNKFGVKDDE</sequence>
<dbReference type="OrthoDB" id="2887796at2"/>
<dbReference type="Proteomes" id="UP000233440">
    <property type="component" value="Unassembled WGS sequence"/>
</dbReference>
<organism evidence="1 2">
    <name type="scientific">Heyndrickxia camelliae</name>
    <dbReference type="NCBI Taxonomy" id="1707093"/>
    <lineage>
        <taxon>Bacteria</taxon>
        <taxon>Bacillati</taxon>
        <taxon>Bacillota</taxon>
        <taxon>Bacilli</taxon>
        <taxon>Bacillales</taxon>
        <taxon>Bacillaceae</taxon>
        <taxon>Heyndrickxia</taxon>
    </lineage>
</organism>
<evidence type="ECO:0000313" key="1">
    <source>
        <dbReference type="EMBL" id="PKR84880.1"/>
    </source>
</evidence>
<gene>
    <name evidence="1" type="ORF">CWO92_10925</name>
</gene>
<dbReference type="RefSeq" id="WP_101354246.1">
    <property type="nucleotide sequence ID" value="NZ_PIQO01000007.1"/>
</dbReference>